<organism evidence="1">
    <name type="scientific">marine sediment metagenome</name>
    <dbReference type="NCBI Taxonomy" id="412755"/>
    <lineage>
        <taxon>unclassified sequences</taxon>
        <taxon>metagenomes</taxon>
        <taxon>ecological metagenomes</taxon>
    </lineage>
</organism>
<protein>
    <submittedName>
        <fullName evidence="1">Uncharacterized protein</fullName>
    </submittedName>
</protein>
<dbReference type="AlphaFoldDB" id="X1CLE2"/>
<gene>
    <name evidence="1" type="ORF">S01H4_32033</name>
</gene>
<sequence>MFHLVDIGDSGIGFDIDAGNDQHFQTILLHGNTTNFDDEVGDHHYNDIRTEAPMQLLPDNFAGINVSASTTGGDIWGVDTVVLASGTRDKPFKVIGMSAEADDTEKFRLRLSDDRGLTHFT</sequence>
<evidence type="ECO:0000313" key="1">
    <source>
        <dbReference type="EMBL" id="GAG85026.1"/>
    </source>
</evidence>
<reference evidence="1" key="1">
    <citation type="journal article" date="2014" name="Front. Microbiol.">
        <title>High frequency of phylogenetically diverse reductive dehalogenase-homologous genes in deep subseafloor sedimentary metagenomes.</title>
        <authorList>
            <person name="Kawai M."/>
            <person name="Futagami T."/>
            <person name="Toyoda A."/>
            <person name="Takaki Y."/>
            <person name="Nishi S."/>
            <person name="Hori S."/>
            <person name="Arai W."/>
            <person name="Tsubouchi T."/>
            <person name="Morono Y."/>
            <person name="Uchiyama I."/>
            <person name="Ito T."/>
            <person name="Fujiyama A."/>
            <person name="Inagaki F."/>
            <person name="Takami H."/>
        </authorList>
    </citation>
    <scope>NUCLEOTIDE SEQUENCE</scope>
    <source>
        <strain evidence="1">Expedition CK06-06</strain>
    </source>
</reference>
<accession>X1CLE2</accession>
<comment type="caution">
    <text evidence="1">The sequence shown here is derived from an EMBL/GenBank/DDBJ whole genome shotgun (WGS) entry which is preliminary data.</text>
</comment>
<dbReference type="EMBL" id="BART01016695">
    <property type="protein sequence ID" value="GAG85026.1"/>
    <property type="molecule type" value="Genomic_DNA"/>
</dbReference>
<name>X1CLE2_9ZZZZ</name>
<feature type="non-terminal residue" evidence="1">
    <location>
        <position position="121"/>
    </location>
</feature>
<proteinExistence type="predicted"/>